<dbReference type="EMBL" id="RSCE01000006">
    <property type="protein sequence ID" value="RSH81670.1"/>
    <property type="molecule type" value="Genomic_DNA"/>
</dbReference>
<dbReference type="PANTHER" id="PTHR48106">
    <property type="entry name" value="QUINONE OXIDOREDUCTASE PIG3-RELATED"/>
    <property type="match status" value="1"/>
</dbReference>
<dbReference type="InterPro" id="IPR011032">
    <property type="entry name" value="GroES-like_sf"/>
</dbReference>
<dbReference type="OrthoDB" id="203908at2759"/>
<dbReference type="Pfam" id="PF00107">
    <property type="entry name" value="ADH_zinc_N"/>
    <property type="match status" value="1"/>
</dbReference>
<evidence type="ECO:0000313" key="4">
    <source>
        <dbReference type="EMBL" id="RSH81670.1"/>
    </source>
</evidence>
<protein>
    <recommendedName>
        <fullName evidence="3">Enoyl reductase (ER) domain-containing protein</fullName>
    </recommendedName>
</protein>
<gene>
    <name evidence="4" type="ORF">EHS24_007852</name>
</gene>
<dbReference type="InterPro" id="IPR013154">
    <property type="entry name" value="ADH-like_N"/>
</dbReference>
<keyword evidence="5" id="KW-1185">Reference proteome</keyword>
<dbReference type="SMART" id="SM00829">
    <property type="entry name" value="PKS_ER"/>
    <property type="match status" value="1"/>
</dbReference>
<name>A0A427XS62_9TREE</name>
<dbReference type="InterPro" id="IPR013149">
    <property type="entry name" value="ADH-like_C"/>
</dbReference>
<dbReference type="SUPFAM" id="SSF51735">
    <property type="entry name" value="NAD(P)-binding Rossmann-fold domains"/>
    <property type="match status" value="1"/>
</dbReference>
<dbReference type="PANTHER" id="PTHR48106:SF18">
    <property type="entry name" value="QUINONE OXIDOREDUCTASE PIG3"/>
    <property type="match status" value="1"/>
</dbReference>
<dbReference type="Gene3D" id="3.40.50.720">
    <property type="entry name" value="NAD(P)-binding Rossmann-like Domain"/>
    <property type="match status" value="1"/>
</dbReference>
<keyword evidence="2" id="KW-0560">Oxidoreductase</keyword>
<dbReference type="RefSeq" id="XP_028476125.1">
    <property type="nucleotide sequence ID" value="XM_028623192.1"/>
</dbReference>
<dbReference type="STRING" id="105984.A0A427XS62"/>
<dbReference type="InterPro" id="IPR020843">
    <property type="entry name" value="ER"/>
</dbReference>
<accession>A0A427XS62</accession>
<evidence type="ECO:0000313" key="5">
    <source>
        <dbReference type="Proteomes" id="UP000279236"/>
    </source>
</evidence>
<comment type="caution">
    <text evidence="4">The sequence shown here is derived from an EMBL/GenBank/DDBJ whole genome shotgun (WGS) entry which is preliminary data.</text>
</comment>
<dbReference type="GO" id="GO:0070402">
    <property type="term" value="F:NADPH binding"/>
    <property type="evidence" value="ECO:0007669"/>
    <property type="project" value="TreeGrafter"/>
</dbReference>
<dbReference type="AlphaFoldDB" id="A0A427XS62"/>
<feature type="domain" description="Enoyl reductase (ER)" evidence="3">
    <location>
        <begin position="20"/>
        <end position="330"/>
    </location>
</feature>
<dbReference type="SUPFAM" id="SSF50129">
    <property type="entry name" value="GroES-like"/>
    <property type="match status" value="1"/>
</dbReference>
<reference evidence="4 5" key="1">
    <citation type="submission" date="2018-11" db="EMBL/GenBank/DDBJ databases">
        <title>Genome sequence of Apiotrichum porosum DSM 27194.</title>
        <authorList>
            <person name="Aliyu H."/>
            <person name="Gorte O."/>
            <person name="Ochsenreither K."/>
        </authorList>
    </citation>
    <scope>NUCLEOTIDE SEQUENCE [LARGE SCALE GENOMIC DNA]</scope>
    <source>
        <strain evidence="4 5">DSM 27194</strain>
    </source>
</reference>
<dbReference type="GO" id="GO:0016651">
    <property type="term" value="F:oxidoreductase activity, acting on NAD(P)H"/>
    <property type="evidence" value="ECO:0007669"/>
    <property type="project" value="TreeGrafter"/>
</dbReference>
<evidence type="ECO:0000256" key="2">
    <source>
        <dbReference type="ARBA" id="ARBA00023002"/>
    </source>
</evidence>
<dbReference type="InterPro" id="IPR036291">
    <property type="entry name" value="NAD(P)-bd_dom_sf"/>
</dbReference>
<organism evidence="4 5">
    <name type="scientific">Apiotrichum porosum</name>
    <dbReference type="NCBI Taxonomy" id="105984"/>
    <lineage>
        <taxon>Eukaryota</taxon>
        <taxon>Fungi</taxon>
        <taxon>Dikarya</taxon>
        <taxon>Basidiomycota</taxon>
        <taxon>Agaricomycotina</taxon>
        <taxon>Tremellomycetes</taxon>
        <taxon>Trichosporonales</taxon>
        <taxon>Trichosporonaceae</taxon>
        <taxon>Apiotrichum</taxon>
    </lineage>
</organism>
<proteinExistence type="predicted"/>
<evidence type="ECO:0000259" key="3">
    <source>
        <dbReference type="SMART" id="SM00829"/>
    </source>
</evidence>
<dbReference type="Pfam" id="PF08240">
    <property type="entry name" value="ADH_N"/>
    <property type="match status" value="1"/>
</dbReference>
<keyword evidence="1" id="KW-0521">NADP</keyword>
<dbReference type="GeneID" id="39592395"/>
<sequence>MSQPASMSDAMNAIVITKFGGPEVLEFQTVAKPVPTVGEVTIQVKAFGLNHAEHHMRAGEWDVYNRISGLEAVGIVTACPGGELNVGDKVIAAMGGMGRERPGSYGEYVNVPASNVAAVKTDLPWEVLAALPEVYLVAWTCLFTILDLKKGERLLLRGATSTLGDAALKLAASAGAIVTATTRTANRFAQLCTAGATHTLLEHPNLASELPSHCTFDKTLNLIGNSVLVESIALTRPHGRMLQAGWLGGLTPLVGFNPMLEMASGVHFSLFHSKTLGGPAFPLKDIPVQAIVDLVESGQIDASPKRVFRYRDIVAAHQMLDSGVGGKLVVTHEM</sequence>
<dbReference type="Gene3D" id="3.90.180.10">
    <property type="entry name" value="Medium-chain alcohol dehydrogenases, catalytic domain"/>
    <property type="match status" value="1"/>
</dbReference>
<evidence type="ECO:0000256" key="1">
    <source>
        <dbReference type="ARBA" id="ARBA00022857"/>
    </source>
</evidence>
<dbReference type="Proteomes" id="UP000279236">
    <property type="component" value="Unassembled WGS sequence"/>
</dbReference>